<evidence type="ECO:0000313" key="2">
    <source>
        <dbReference type="Proteomes" id="UP001054945"/>
    </source>
</evidence>
<gene>
    <name evidence="1" type="ORF">CEXT_571661</name>
</gene>
<organism evidence="1 2">
    <name type="scientific">Caerostris extrusa</name>
    <name type="common">Bark spider</name>
    <name type="synonym">Caerostris bankana</name>
    <dbReference type="NCBI Taxonomy" id="172846"/>
    <lineage>
        <taxon>Eukaryota</taxon>
        <taxon>Metazoa</taxon>
        <taxon>Ecdysozoa</taxon>
        <taxon>Arthropoda</taxon>
        <taxon>Chelicerata</taxon>
        <taxon>Arachnida</taxon>
        <taxon>Araneae</taxon>
        <taxon>Araneomorphae</taxon>
        <taxon>Entelegynae</taxon>
        <taxon>Araneoidea</taxon>
        <taxon>Araneidae</taxon>
        <taxon>Caerostris</taxon>
    </lineage>
</organism>
<proteinExistence type="predicted"/>
<keyword evidence="2" id="KW-1185">Reference proteome</keyword>
<name>A0AAV4PID7_CAEEX</name>
<dbReference type="Proteomes" id="UP001054945">
    <property type="component" value="Unassembled WGS sequence"/>
</dbReference>
<evidence type="ECO:0000313" key="1">
    <source>
        <dbReference type="EMBL" id="GIX96864.1"/>
    </source>
</evidence>
<dbReference type="AlphaFoldDB" id="A0AAV4PID7"/>
<accession>A0AAV4PID7</accession>
<dbReference type="EMBL" id="BPLR01004707">
    <property type="protein sequence ID" value="GIX96864.1"/>
    <property type="molecule type" value="Genomic_DNA"/>
</dbReference>
<sequence length="74" mass="8577">MSQTFTEDFTQTFTEKGVGTTDVYQETNERNVIGLGRNLFIFDKELRCKKKEKKEICAKGLEKTSRLTLALKLR</sequence>
<protein>
    <submittedName>
        <fullName evidence="1">Uncharacterized protein</fullName>
    </submittedName>
</protein>
<reference evidence="1 2" key="1">
    <citation type="submission" date="2021-06" db="EMBL/GenBank/DDBJ databases">
        <title>Caerostris extrusa draft genome.</title>
        <authorList>
            <person name="Kono N."/>
            <person name="Arakawa K."/>
        </authorList>
    </citation>
    <scope>NUCLEOTIDE SEQUENCE [LARGE SCALE GENOMIC DNA]</scope>
</reference>
<comment type="caution">
    <text evidence="1">The sequence shown here is derived from an EMBL/GenBank/DDBJ whole genome shotgun (WGS) entry which is preliminary data.</text>
</comment>